<dbReference type="EMBL" id="JAAATY010000010">
    <property type="protein sequence ID" value="NRN66577.1"/>
    <property type="molecule type" value="Genomic_DNA"/>
</dbReference>
<dbReference type="Proteomes" id="UP000763557">
    <property type="component" value="Unassembled WGS sequence"/>
</dbReference>
<protein>
    <submittedName>
        <fullName evidence="1">D-alanine--poly(Phosphoribitol) ligase subunit 2</fullName>
    </submittedName>
</protein>
<keyword evidence="2" id="KW-1185">Reference proteome</keyword>
<dbReference type="InterPro" id="IPR036736">
    <property type="entry name" value="ACP-like_sf"/>
</dbReference>
<dbReference type="Gene3D" id="1.10.1200.10">
    <property type="entry name" value="ACP-like"/>
    <property type="match status" value="1"/>
</dbReference>
<dbReference type="RefSeq" id="WP_312872750.1">
    <property type="nucleotide sequence ID" value="NZ_CBCSGW010000003.1"/>
</dbReference>
<name>A0ABX2F5P0_9PSEU</name>
<keyword evidence="1" id="KW-0436">Ligase</keyword>
<reference evidence="1 2" key="1">
    <citation type="submission" date="2020-01" db="EMBL/GenBank/DDBJ databases">
        <title>Kibdelosporangium persica a novel Actinomycetes from a hot desert in Iran.</title>
        <authorList>
            <person name="Safaei N."/>
            <person name="Zaburannyi N."/>
            <person name="Mueller R."/>
            <person name="Wink J."/>
        </authorList>
    </citation>
    <scope>NUCLEOTIDE SEQUENCE [LARGE SCALE GENOMIC DNA]</scope>
    <source>
        <strain evidence="1 2">4NS15</strain>
    </source>
</reference>
<proteinExistence type="predicted"/>
<comment type="caution">
    <text evidence="1">The sequence shown here is derived from an EMBL/GenBank/DDBJ whole genome shotgun (WGS) entry which is preliminary data.</text>
</comment>
<organism evidence="1 2">
    <name type="scientific">Kibdelosporangium persicum</name>
    <dbReference type="NCBI Taxonomy" id="2698649"/>
    <lineage>
        <taxon>Bacteria</taxon>
        <taxon>Bacillati</taxon>
        <taxon>Actinomycetota</taxon>
        <taxon>Actinomycetes</taxon>
        <taxon>Pseudonocardiales</taxon>
        <taxon>Pseudonocardiaceae</taxon>
        <taxon>Kibdelosporangium</taxon>
    </lineage>
</organism>
<dbReference type="GO" id="GO:0016874">
    <property type="term" value="F:ligase activity"/>
    <property type="evidence" value="ECO:0007669"/>
    <property type="project" value="UniProtKB-KW"/>
</dbReference>
<dbReference type="SUPFAM" id="SSF47336">
    <property type="entry name" value="ACP-like"/>
    <property type="match status" value="1"/>
</dbReference>
<evidence type="ECO:0000313" key="1">
    <source>
        <dbReference type="EMBL" id="NRN66577.1"/>
    </source>
</evidence>
<gene>
    <name evidence="1" type="ORF">GC106_38020</name>
</gene>
<sequence>MTINEAATPALAAQIQAGLLAFLEAKTKQVVAPGQDIFGTGLATSMFALELVVHLEGTYGIEIAGPDLRLEHFRTVEKMTALTLRLKAEAESTDSA</sequence>
<evidence type="ECO:0000313" key="2">
    <source>
        <dbReference type="Proteomes" id="UP000763557"/>
    </source>
</evidence>
<accession>A0ABX2F5P0</accession>